<feature type="chain" id="PRO_5020802036" description="Leucine rich repeat (LRR) protein" evidence="1">
    <location>
        <begin position="25"/>
        <end position="475"/>
    </location>
</feature>
<dbReference type="EMBL" id="SLWK01000004">
    <property type="protein sequence ID" value="TCO08848.1"/>
    <property type="molecule type" value="Genomic_DNA"/>
</dbReference>
<dbReference type="Proteomes" id="UP000295221">
    <property type="component" value="Unassembled WGS sequence"/>
</dbReference>
<evidence type="ECO:0008006" key="4">
    <source>
        <dbReference type="Google" id="ProtNLM"/>
    </source>
</evidence>
<evidence type="ECO:0000313" key="2">
    <source>
        <dbReference type="EMBL" id="TCO08848.1"/>
    </source>
</evidence>
<comment type="caution">
    <text evidence="2">The sequence shown here is derived from an EMBL/GenBank/DDBJ whole genome shotgun (WGS) entry which is preliminary data.</text>
</comment>
<dbReference type="PROSITE" id="PS51257">
    <property type="entry name" value="PROKAR_LIPOPROTEIN"/>
    <property type="match status" value="1"/>
</dbReference>
<name>A0A4V2RWK6_9BACT</name>
<feature type="signal peptide" evidence="1">
    <location>
        <begin position="1"/>
        <end position="24"/>
    </location>
</feature>
<evidence type="ECO:0000313" key="3">
    <source>
        <dbReference type="Proteomes" id="UP000295221"/>
    </source>
</evidence>
<dbReference type="AlphaFoldDB" id="A0A4V2RWK6"/>
<keyword evidence="1" id="KW-0732">Signal</keyword>
<protein>
    <recommendedName>
        <fullName evidence="4">Leucine rich repeat (LRR) protein</fullName>
    </recommendedName>
</protein>
<sequence>MKRLSFKLLITLLGVILMTVLSCSDDDKPNDVQTEAPLLGQNFDFVVDGNRVTFTTTLSGNVWFTNLATEADHTVTDGSVAINLPLAGVYEFTCSRLADGVTLTSDVFDVVIEQDDLDFLNEGMWYYLSGGANETKTWRMDINEDGKTVYFDGPLYYSGLDGNPYWAWDILEEELPVVINGTEMSSFFNWSPDYASNTWIMAPKNYGTITFNATAGTISTDRFGEICNSTFAFDPETMKLTIPSCIIPIDTGRVNEGQFSDLQNLRIFTLTEHSMQIGVKRTYEDGEDSPWTHVYNFVVVGHEYAREEFTYSEPVNTSFTQEDLVGTWKFADVAQDWIGWRAEGDWGTIIEPRRLNGWSTRAEMVATLASWGAEDAEDIFNDGDTREFVFNADGTCVLAGNDNTYSVSDGVITFSEPLDEEFSLVWIGLSGTEVKVLDVVNDDDGNPYSYDGIWIGQQNDQNKESKAVKLVKVED</sequence>
<organism evidence="2 3">
    <name type="scientific">Natronoflexus pectinivorans</name>
    <dbReference type="NCBI Taxonomy" id="682526"/>
    <lineage>
        <taxon>Bacteria</taxon>
        <taxon>Pseudomonadati</taxon>
        <taxon>Bacteroidota</taxon>
        <taxon>Bacteroidia</taxon>
        <taxon>Marinilabiliales</taxon>
        <taxon>Marinilabiliaceae</taxon>
        <taxon>Natronoflexus</taxon>
    </lineage>
</organism>
<evidence type="ECO:0000256" key="1">
    <source>
        <dbReference type="SAM" id="SignalP"/>
    </source>
</evidence>
<keyword evidence="3" id="KW-1185">Reference proteome</keyword>
<gene>
    <name evidence="2" type="ORF">EV194_104159</name>
</gene>
<dbReference type="RefSeq" id="WP_132433427.1">
    <property type="nucleotide sequence ID" value="NZ_SLWK01000004.1"/>
</dbReference>
<reference evidence="2 3" key="1">
    <citation type="submission" date="2019-03" db="EMBL/GenBank/DDBJ databases">
        <title>Genomic Encyclopedia of Type Strains, Phase IV (KMG-IV): sequencing the most valuable type-strain genomes for metagenomic binning, comparative biology and taxonomic classification.</title>
        <authorList>
            <person name="Goeker M."/>
        </authorList>
    </citation>
    <scope>NUCLEOTIDE SEQUENCE [LARGE SCALE GENOMIC DNA]</scope>
    <source>
        <strain evidence="2 3">DSM 24179</strain>
    </source>
</reference>
<accession>A0A4V2RWK6</accession>
<dbReference type="OrthoDB" id="646668at2"/>
<proteinExistence type="predicted"/>